<evidence type="ECO:0000313" key="2">
    <source>
        <dbReference type="EMBL" id="CAA9582444.1"/>
    </source>
</evidence>
<dbReference type="AlphaFoldDB" id="A0A6J4VLQ0"/>
<feature type="region of interest" description="Disordered" evidence="1">
    <location>
        <begin position="107"/>
        <end position="172"/>
    </location>
</feature>
<reference evidence="2" key="1">
    <citation type="submission" date="2020-02" db="EMBL/GenBank/DDBJ databases">
        <authorList>
            <person name="Meier V. D."/>
        </authorList>
    </citation>
    <scope>NUCLEOTIDE SEQUENCE</scope>
    <source>
        <strain evidence="2">AVDCRST_MAG59</strain>
    </source>
</reference>
<protein>
    <submittedName>
        <fullName evidence="2">Uncharacterized protein</fullName>
    </submittedName>
</protein>
<sequence length="252" mass="26472">ARWGPHPRRLHRRHRRRQEGSGPSPGSGSAFPFTPRKCPRAVAERAVVPGADRRPGVSFGPRRTSPTTTPGPTTRPARSSASTRRAAVCWGRCGTPPATIPGACTTGEPTPSCPPNRSAAGATSSSATSGPVSTPRPTSSTRPTTATPTPRRSCRWWTGSPPTPPASLHAASPAPDAKRIADLLEVRHTPKHGCGPNVAELEPAVLERQCLRLRHPDRAAPEATVAARAAHRNVAGAAVARQFATADARTQL</sequence>
<feature type="compositionally biased region" description="Low complexity" evidence="1">
    <location>
        <begin position="61"/>
        <end position="85"/>
    </location>
</feature>
<name>A0A6J4VLQ0_9BACT</name>
<organism evidence="2">
    <name type="scientific">uncultured Thermomicrobiales bacterium</name>
    <dbReference type="NCBI Taxonomy" id="1645740"/>
    <lineage>
        <taxon>Bacteria</taxon>
        <taxon>Pseudomonadati</taxon>
        <taxon>Thermomicrobiota</taxon>
        <taxon>Thermomicrobia</taxon>
        <taxon>Thermomicrobiales</taxon>
        <taxon>environmental samples</taxon>
    </lineage>
</organism>
<feature type="compositionally biased region" description="Basic residues" evidence="1">
    <location>
        <begin position="1"/>
        <end position="17"/>
    </location>
</feature>
<gene>
    <name evidence="2" type="ORF">AVDCRST_MAG59-4961</name>
</gene>
<feature type="non-terminal residue" evidence="2">
    <location>
        <position position="252"/>
    </location>
</feature>
<accession>A0A6J4VLQ0</accession>
<feature type="compositionally biased region" description="Low complexity" evidence="1">
    <location>
        <begin position="118"/>
        <end position="151"/>
    </location>
</feature>
<feature type="compositionally biased region" description="Low complexity" evidence="1">
    <location>
        <begin position="20"/>
        <end position="29"/>
    </location>
</feature>
<evidence type="ECO:0000256" key="1">
    <source>
        <dbReference type="SAM" id="MobiDB-lite"/>
    </source>
</evidence>
<feature type="non-terminal residue" evidence="2">
    <location>
        <position position="1"/>
    </location>
</feature>
<proteinExistence type="predicted"/>
<feature type="region of interest" description="Disordered" evidence="1">
    <location>
        <begin position="1"/>
        <end position="85"/>
    </location>
</feature>
<dbReference type="EMBL" id="CADCWF010000354">
    <property type="protein sequence ID" value="CAA9582444.1"/>
    <property type="molecule type" value="Genomic_DNA"/>
</dbReference>